<evidence type="ECO:0000313" key="7">
    <source>
        <dbReference type="Proteomes" id="UP000215059"/>
    </source>
</evidence>
<evidence type="ECO:0000259" key="5">
    <source>
        <dbReference type="PROSITE" id="PS50305"/>
    </source>
</evidence>
<keyword evidence="3" id="KW-0520">NAD</keyword>
<dbReference type="PANTHER" id="PTHR11085:SF10">
    <property type="entry name" value="NAD-DEPENDENT PROTEIN DEACYLASE SIRTUIN-5, MITOCHONDRIAL-RELATED"/>
    <property type="match status" value="1"/>
</dbReference>
<proteinExistence type="predicted"/>
<dbReference type="Proteomes" id="UP000215059">
    <property type="component" value="Unassembled WGS sequence"/>
</dbReference>
<dbReference type="OrthoDB" id="9800582at2"/>
<dbReference type="Gene3D" id="3.30.1600.10">
    <property type="entry name" value="SIR2/SIRT2 'Small Domain"/>
    <property type="match status" value="1"/>
</dbReference>
<name>A0A235F770_9BACL</name>
<evidence type="ECO:0000256" key="1">
    <source>
        <dbReference type="ARBA" id="ARBA00012928"/>
    </source>
</evidence>
<feature type="active site" description="Proton acceptor" evidence="4">
    <location>
        <position position="119"/>
    </location>
</feature>
<dbReference type="InterPro" id="IPR050134">
    <property type="entry name" value="NAD-dep_sirtuin_deacylases"/>
</dbReference>
<evidence type="ECO:0000313" key="6">
    <source>
        <dbReference type="EMBL" id="OYD56807.1"/>
    </source>
</evidence>
<keyword evidence="4" id="KW-0862">Zinc</keyword>
<accession>A0A235F770</accession>
<reference evidence="6 7" key="1">
    <citation type="submission" date="2017-07" db="EMBL/GenBank/DDBJ databases">
        <title>Fictibacillus sp. nov. GDSW-R2A3 Genome sequencing and assembly.</title>
        <authorList>
            <person name="Mayilraj S."/>
        </authorList>
    </citation>
    <scope>NUCLEOTIDE SEQUENCE [LARGE SCALE GENOMIC DNA]</scope>
    <source>
        <strain evidence="6 7">GDSW-R2A3</strain>
    </source>
</reference>
<dbReference type="Pfam" id="PF02146">
    <property type="entry name" value="SIR2"/>
    <property type="match status" value="1"/>
</dbReference>
<dbReference type="EC" id="2.3.1.286" evidence="1"/>
<dbReference type="AlphaFoldDB" id="A0A235F770"/>
<feature type="binding site" evidence="4">
    <location>
        <position position="145"/>
    </location>
    <ligand>
        <name>Zn(2+)</name>
        <dbReference type="ChEBI" id="CHEBI:29105"/>
    </ligand>
</feature>
<protein>
    <recommendedName>
        <fullName evidence="1">protein acetyllysine N-acetyltransferase</fullName>
        <ecNumber evidence="1">2.3.1.286</ecNumber>
    </recommendedName>
</protein>
<dbReference type="InterPro" id="IPR029035">
    <property type="entry name" value="DHS-like_NAD/FAD-binding_dom"/>
</dbReference>
<dbReference type="InterPro" id="IPR026591">
    <property type="entry name" value="Sirtuin_cat_small_dom_sf"/>
</dbReference>
<dbReference type="PROSITE" id="PS50305">
    <property type="entry name" value="SIRTUIN"/>
    <property type="match status" value="1"/>
</dbReference>
<organism evidence="6 7">
    <name type="scientific">Fictibacillus aquaticus</name>
    <dbReference type="NCBI Taxonomy" id="2021314"/>
    <lineage>
        <taxon>Bacteria</taxon>
        <taxon>Bacillati</taxon>
        <taxon>Bacillota</taxon>
        <taxon>Bacilli</taxon>
        <taxon>Bacillales</taxon>
        <taxon>Fictibacillaceae</taxon>
        <taxon>Fictibacillus</taxon>
    </lineage>
</organism>
<dbReference type="SUPFAM" id="SSF52467">
    <property type="entry name" value="DHS-like NAD/FAD-binding domain"/>
    <property type="match status" value="1"/>
</dbReference>
<dbReference type="EMBL" id="NOII01000011">
    <property type="protein sequence ID" value="OYD56807.1"/>
    <property type="molecule type" value="Genomic_DNA"/>
</dbReference>
<evidence type="ECO:0000256" key="2">
    <source>
        <dbReference type="ARBA" id="ARBA00022679"/>
    </source>
</evidence>
<keyword evidence="2" id="KW-0808">Transferase</keyword>
<keyword evidence="4" id="KW-0479">Metal-binding</keyword>
<comment type="caution">
    <text evidence="6">The sequence shown here is derived from an EMBL/GenBank/DDBJ whole genome shotgun (WGS) entry which is preliminary data.</text>
</comment>
<evidence type="ECO:0000256" key="3">
    <source>
        <dbReference type="ARBA" id="ARBA00023027"/>
    </source>
</evidence>
<feature type="binding site" evidence="4">
    <location>
        <position position="148"/>
    </location>
    <ligand>
        <name>Zn(2+)</name>
        <dbReference type="ChEBI" id="CHEBI:29105"/>
    </ligand>
</feature>
<evidence type="ECO:0000256" key="4">
    <source>
        <dbReference type="PROSITE-ProRule" id="PRU00236"/>
    </source>
</evidence>
<dbReference type="GO" id="GO:0070403">
    <property type="term" value="F:NAD+ binding"/>
    <property type="evidence" value="ECO:0007669"/>
    <property type="project" value="InterPro"/>
</dbReference>
<feature type="binding site" evidence="4">
    <location>
        <position position="130"/>
    </location>
    <ligand>
        <name>Zn(2+)</name>
        <dbReference type="ChEBI" id="CHEBI:29105"/>
    </ligand>
</feature>
<dbReference type="InterPro" id="IPR026590">
    <property type="entry name" value="Ssirtuin_cat_dom"/>
</dbReference>
<dbReference type="Gene3D" id="3.40.50.1220">
    <property type="entry name" value="TPP-binding domain"/>
    <property type="match status" value="1"/>
</dbReference>
<dbReference type="InterPro" id="IPR003000">
    <property type="entry name" value="Sirtuin"/>
</dbReference>
<feature type="domain" description="Deacetylase sirtuin-type" evidence="5">
    <location>
        <begin position="1"/>
        <end position="243"/>
    </location>
</feature>
<dbReference type="PANTHER" id="PTHR11085">
    <property type="entry name" value="NAD-DEPENDENT PROTEIN DEACYLASE SIRTUIN-5, MITOCHONDRIAL-RELATED"/>
    <property type="match status" value="1"/>
</dbReference>
<dbReference type="CDD" id="cd01407">
    <property type="entry name" value="SIR2-fam"/>
    <property type="match status" value="1"/>
</dbReference>
<dbReference type="NCBIfam" id="NF001753">
    <property type="entry name" value="PRK00481.1-3"/>
    <property type="match status" value="1"/>
</dbReference>
<dbReference type="GO" id="GO:0046872">
    <property type="term" value="F:metal ion binding"/>
    <property type="evidence" value="ECO:0007669"/>
    <property type="project" value="UniProtKB-KW"/>
</dbReference>
<dbReference type="GO" id="GO:0017136">
    <property type="term" value="F:histone deacetylase activity, NAD-dependent"/>
    <property type="evidence" value="ECO:0007669"/>
    <property type="project" value="TreeGrafter"/>
</dbReference>
<gene>
    <name evidence="6" type="ORF">CGZ90_15800</name>
</gene>
<keyword evidence="7" id="KW-1185">Reference proteome</keyword>
<feature type="binding site" evidence="4">
    <location>
        <position position="127"/>
    </location>
    <ligand>
        <name>Zn(2+)</name>
        <dbReference type="ChEBI" id="CHEBI:29105"/>
    </ligand>
</feature>
<sequence length="243" mass="27220">MEEKILELASWIRNSKRTVLLTGAGMSTESGIPDFRSQTGLWAKYDPAYVSSTDALRDHYDLFRDFYTLRIDDVTNFIPHEGYHILTKMQSAGMITSIATQNVDGFHALSGSQDVLELHGSLRTVSCHDCGNNATHQDFTDKKTCQHCSGKLRPDIVLFGEMLPQDVWQKAMSHIEKSDLVIVIGTSLQVYPVNQLPSLTRGKTVLINREDANHTHLFDLTIHGSAREVLLKLSSVLFEESKA</sequence>